<sequence length="78" mass="9380">MRWESAYSTGEEVCGIPELKWSRGRWSQFLTPVSLSSIIRPLFVRKDQWMKHLLMQLEEQEMHIQAQMLELQKERFVA</sequence>
<name>A0ACB9E996_9ASTR</name>
<gene>
    <name evidence="1" type="ORF">L1987_55174</name>
</gene>
<protein>
    <submittedName>
        <fullName evidence="1">Uncharacterized protein</fullName>
    </submittedName>
</protein>
<dbReference type="Proteomes" id="UP001056120">
    <property type="component" value="Linkage Group LG18"/>
</dbReference>
<reference evidence="1 2" key="2">
    <citation type="journal article" date="2022" name="Mol. Ecol. Resour.">
        <title>The genomes of chicory, endive, great burdock and yacon provide insights into Asteraceae paleo-polyploidization history and plant inulin production.</title>
        <authorList>
            <person name="Fan W."/>
            <person name="Wang S."/>
            <person name="Wang H."/>
            <person name="Wang A."/>
            <person name="Jiang F."/>
            <person name="Liu H."/>
            <person name="Zhao H."/>
            <person name="Xu D."/>
            <person name="Zhang Y."/>
        </authorList>
    </citation>
    <scope>NUCLEOTIDE SEQUENCE [LARGE SCALE GENOMIC DNA]</scope>
    <source>
        <strain evidence="2">cv. Yunnan</strain>
        <tissue evidence="1">Leaves</tissue>
    </source>
</reference>
<reference evidence="2" key="1">
    <citation type="journal article" date="2022" name="Mol. Ecol. Resour.">
        <title>The genomes of chicory, endive, great burdock and yacon provide insights into Asteraceae palaeo-polyploidization history and plant inulin production.</title>
        <authorList>
            <person name="Fan W."/>
            <person name="Wang S."/>
            <person name="Wang H."/>
            <person name="Wang A."/>
            <person name="Jiang F."/>
            <person name="Liu H."/>
            <person name="Zhao H."/>
            <person name="Xu D."/>
            <person name="Zhang Y."/>
        </authorList>
    </citation>
    <scope>NUCLEOTIDE SEQUENCE [LARGE SCALE GENOMIC DNA]</scope>
    <source>
        <strain evidence="2">cv. Yunnan</strain>
    </source>
</reference>
<evidence type="ECO:0000313" key="1">
    <source>
        <dbReference type="EMBL" id="KAI3755377.1"/>
    </source>
</evidence>
<organism evidence="1 2">
    <name type="scientific">Smallanthus sonchifolius</name>
    <dbReference type="NCBI Taxonomy" id="185202"/>
    <lineage>
        <taxon>Eukaryota</taxon>
        <taxon>Viridiplantae</taxon>
        <taxon>Streptophyta</taxon>
        <taxon>Embryophyta</taxon>
        <taxon>Tracheophyta</taxon>
        <taxon>Spermatophyta</taxon>
        <taxon>Magnoliopsida</taxon>
        <taxon>eudicotyledons</taxon>
        <taxon>Gunneridae</taxon>
        <taxon>Pentapetalae</taxon>
        <taxon>asterids</taxon>
        <taxon>campanulids</taxon>
        <taxon>Asterales</taxon>
        <taxon>Asteraceae</taxon>
        <taxon>Asteroideae</taxon>
        <taxon>Heliantheae alliance</taxon>
        <taxon>Millerieae</taxon>
        <taxon>Smallanthus</taxon>
    </lineage>
</organism>
<accession>A0ACB9E996</accession>
<proteinExistence type="predicted"/>
<comment type="caution">
    <text evidence="1">The sequence shown here is derived from an EMBL/GenBank/DDBJ whole genome shotgun (WGS) entry which is preliminary data.</text>
</comment>
<keyword evidence="2" id="KW-1185">Reference proteome</keyword>
<dbReference type="EMBL" id="CM042035">
    <property type="protein sequence ID" value="KAI3755377.1"/>
    <property type="molecule type" value="Genomic_DNA"/>
</dbReference>
<evidence type="ECO:0000313" key="2">
    <source>
        <dbReference type="Proteomes" id="UP001056120"/>
    </source>
</evidence>